<dbReference type="Proteomes" id="UP000236333">
    <property type="component" value="Unassembled WGS sequence"/>
</dbReference>
<keyword evidence="3" id="KW-1185">Reference proteome</keyword>
<organism evidence="2 3">
    <name type="scientific">Tetrabaena socialis</name>
    <dbReference type="NCBI Taxonomy" id="47790"/>
    <lineage>
        <taxon>Eukaryota</taxon>
        <taxon>Viridiplantae</taxon>
        <taxon>Chlorophyta</taxon>
        <taxon>core chlorophytes</taxon>
        <taxon>Chlorophyceae</taxon>
        <taxon>CS clade</taxon>
        <taxon>Chlamydomonadales</taxon>
        <taxon>Tetrabaenaceae</taxon>
        <taxon>Tetrabaena</taxon>
    </lineage>
</organism>
<protein>
    <submittedName>
        <fullName evidence="2">Uncharacterized protein</fullName>
    </submittedName>
</protein>
<evidence type="ECO:0000313" key="3">
    <source>
        <dbReference type="Proteomes" id="UP000236333"/>
    </source>
</evidence>
<sequence length="175" mass="18788">MDGFSPRSPALSRTPLHPPSSAIPGQCRTHQAHQPHQPAKPPPRQPIHGVSRFRASMAAAAPHNKSSTPIPVPRPLAHHHMPYMASPAVPIECRQAGRGGAGEYGGDGGEYGGEGAYGSNTRFNVARSSRPSQHARSSKALCNIMQFYEGARQERERRPPGRPAEPQRVVIGFGA</sequence>
<accession>A0A2J7ZWH5</accession>
<evidence type="ECO:0000313" key="2">
    <source>
        <dbReference type="EMBL" id="PNH04602.1"/>
    </source>
</evidence>
<feature type="region of interest" description="Disordered" evidence="1">
    <location>
        <begin position="1"/>
        <end position="78"/>
    </location>
</feature>
<reference evidence="2 3" key="1">
    <citation type="journal article" date="2017" name="Mol. Biol. Evol.">
        <title>The 4-celled Tetrabaena socialis nuclear genome reveals the essential components for genetic control of cell number at the origin of multicellularity in the volvocine lineage.</title>
        <authorList>
            <person name="Featherston J."/>
            <person name="Arakaki Y."/>
            <person name="Hanschen E.R."/>
            <person name="Ferris P.J."/>
            <person name="Michod R.E."/>
            <person name="Olson B.J.S.C."/>
            <person name="Nozaki H."/>
            <person name="Durand P.M."/>
        </authorList>
    </citation>
    <scope>NUCLEOTIDE SEQUENCE [LARGE SCALE GENOMIC DNA]</scope>
    <source>
        <strain evidence="2 3">NIES-571</strain>
    </source>
</reference>
<evidence type="ECO:0000256" key="1">
    <source>
        <dbReference type="SAM" id="MobiDB-lite"/>
    </source>
</evidence>
<dbReference type="AlphaFoldDB" id="A0A2J7ZWH5"/>
<name>A0A2J7ZWH5_9CHLO</name>
<feature type="region of interest" description="Disordered" evidence="1">
    <location>
        <begin position="150"/>
        <end position="175"/>
    </location>
</feature>
<comment type="caution">
    <text evidence="2">The sequence shown here is derived from an EMBL/GenBank/DDBJ whole genome shotgun (WGS) entry which is preliminary data.</text>
</comment>
<gene>
    <name evidence="2" type="ORF">TSOC_009214</name>
</gene>
<dbReference type="EMBL" id="PGGS01000374">
    <property type="protein sequence ID" value="PNH04602.1"/>
    <property type="molecule type" value="Genomic_DNA"/>
</dbReference>
<proteinExistence type="predicted"/>